<accession>A0A7J6G7B5</accession>
<keyword evidence="4" id="KW-1185">Reference proteome</keyword>
<evidence type="ECO:0000313" key="4">
    <source>
        <dbReference type="Proteomes" id="UP000583929"/>
    </source>
</evidence>
<sequence length="746" mass="86178">MVTPIPKSVREIWKEWNIRGIILFSLALQAFLIMVAPFRKRTSNKFFIFLLWMSYLLADWAASFTVGHISSKQNDDSGRDKGCYANNKADDIIQAFWAPFLLLHLGGPDTITAFSLEDNELWLRHLLALVTQVLATAYVFIQTVPGNILWKPTMVMFIGGIIKYVERTRALYKASLSTFRASLLEKTPNYAEYTSKAFSKDVVQGHLKEIEIVNLAHYYFQIFKGLIVDSILSIEERDESRKFFMSRTATDAYRVMGVELNFIYEVLYTKVQVVHNTVGYVFRFLAFASIFATLVLFYFVDKDDFKAFDVRTTYTLLLGAIFLDAIALFNLIFSDWSVVGMYKYSKIRKSCVSRMLEWLLKLQEPNLRNSGSNLFNRRIRATLFGRWSEVISGYNFITYSLRERFDDIEIDQDHVECCWNGVLINKIKYAYGKVAKCFTKISNIMIDILGLTGIVNELKYTIGYRMNEHLWNFIFKELQDKAKDAEDVKMAKRICEAKGSYVLLKGMKDNEEEIKELLPYIDEVSYDKSLVLWHIATELCYQNDFISNELDPMKDDKYNNQLYHFSKLLSDYMLYLLVLQPTMMSAVVAGVGQIRFWDMKEEIKESFVHTSEEAKRFFSRRGNGKGKEKEACMDILAVNTTIKPATVKGDRSKSVLFDACVLAKKLDQFGDKKWEILSSFWVEMLSYAASHCRPDSHAQLVSKGGELITFVWLLMAHLGLGDQYQKEGLVRADLVVRKEGHCSCFF</sequence>
<proteinExistence type="predicted"/>
<feature type="transmembrane region" description="Helical" evidence="1">
    <location>
        <begin position="122"/>
        <end position="141"/>
    </location>
</feature>
<comment type="caution">
    <text evidence="3">The sequence shown here is derived from an EMBL/GenBank/DDBJ whole genome shotgun (WGS) entry which is preliminary data.</text>
</comment>
<keyword evidence="1" id="KW-0812">Transmembrane</keyword>
<name>A0A7J6G7B5_CANSA</name>
<dbReference type="Pfam" id="PF04578">
    <property type="entry name" value="DUF594"/>
    <property type="match status" value="1"/>
</dbReference>
<dbReference type="EMBL" id="JAATIQ010000131">
    <property type="protein sequence ID" value="KAF4378885.1"/>
    <property type="molecule type" value="Genomic_DNA"/>
</dbReference>
<evidence type="ECO:0000313" key="3">
    <source>
        <dbReference type="EMBL" id="KAF4378885.1"/>
    </source>
</evidence>
<feature type="transmembrane region" description="Helical" evidence="1">
    <location>
        <begin position="16"/>
        <end position="35"/>
    </location>
</feature>
<gene>
    <name evidence="3" type="ORF">G4B88_008355</name>
</gene>
<feature type="transmembrane region" description="Helical" evidence="1">
    <location>
        <begin position="47"/>
        <end position="69"/>
    </location>
</feature>
<feature type="domain" description="DUF4220" evidence="2">
    <location>
        <begin position="52"/>
        <end position="399"/>
    </location>
</feature>
<dbReference type="InterPro" id="IPR007658">
    <property type="entry name" value="DUF594"/>
</dbReference>
<dbReference type="PANTHER" id="PTHR31325">
    <property type="entry name" value="OS01G0798800 PROTEIN-RELATED"/>
    <property type="match status" value="1"/>
</dbReference>
<keyword evidence="1" id="KW-1133">Transmembrane helix</keyword>
<keyword evidence="1" id="KW-0472">Membrane</keyword>
<feature type="transmembrane region" description="Helical" evidence="1">
    <location>
        <begin position="312"/>
        <end position="333"/>
    </location>
</feature>
<evidence type="ECO:0000259" key="2">
    <source>
        <dbReference type="Pfam" id="PF13968"/>
    </source>
</evidence>
<dbReference type="Proteomes" id="UP000583929">
    <property type="component" value="Unassembled WGS sequence"/>
</dbReference>
<protein>
    <recommendedName>
        <fullName evidence="2">DUF4220 domain-containing protein</fullName>
    </recommendedName>
</protein>
<evidence type="ECO:0000256" key="1">
    <source>
        <dbReference type="SAM" id="Phobius"/>
    </source>
</evidence>
<feature type="transmembrane region" description="Helical" evidence="1">
    <location>
        <begin position="572"/>
        <end position="597"/>
    </location>
</feature>
<feature type="transmembrane region" description="Helical" evidence="1">
    <location>
        <begin position="280"/>
        <end position="300"/>
    </location>
</feature>
<dbReference type="InterPro" id="IPR025315">
    <property type="entry name" value="DUF4220"/>
</dbReference>
<dbReference type="AlphaFoldDB" id="A0A7J6G7B5"/>
<dbReference type="Pfam" id="PF13968">
    <property type="entry name" value="DUF4220"/>
    <property type="match status" value="1"/>
</dbReference>
<reference evidence="3 4" key="1">
    <citation type="journal article" date="2020" name="bioRxiv">
        <title>Sequence and annotation of 42 cannabis genomes reveals extensive copy number variation in cannabinoid synthesis and pathogen resistance genes.</title>
        <authorList>
            <person name="Mckernan K.J."/>
            <person name="Helbert Y."/>
            <person name="Kane L.T."/>
            <person name="Ebling H."/>
            <person name="Zhang L."/>
            <person name="Liu B."/>
            <person name="Eaton Z."/>
            <person name="Mclaughlin S."/>
            <person name="Kingan S."/>
            <person name="Baybayan P."/>
            <person name="Concepcion G."/>
            <person name="Jordan M."/>
            <person name="Riva A."/>
            <person name="Barbazuk W."/>
            <person name="Harkins T."/>
        </authorList>
    </citation>
    <scope>NUCLEOTIDE SEQUENCE [LARGE SCALE GENOMIC DNA]</scope>
    <source>
        <strain evidence="4">cv. Jamaican Lion 4</strain>
        <tissue evidence="3">Leaf</tissue>
    </source>
</reference>
<organism evidence="3 4">
    <name type="scientific">Cannabis sativa</name>
    <name type="common">Hemp</name>
    <name type="synonym">Marijuana</name>
    <dbReference type="NCBI Taxonomy" id="3483"/>
    <lineage>
        <taxon>Eukaryota</taxon>
        <taxon>Viridiplantae</taxon>
        <taxon>Streptophyta</taxon>
        <taxon>Embryophyta</taxon>
        <taxon>Tracheophyta</taxon>
        <taxon>Spermatophyta</taxon>
        <taxon>Magnoliopsida</taxon>
        <taxon>eudicotyledons</taxon>
        <taxon>Gunneridae</taxon>
        <taxon>Pentapetalae</taxon>
        <taxon>rosids</taxon>
        <taxon>fabids</taxon>
        <taxon>Rosales</taxon>
        <taxon>Cannabaceae</taxon>
        <taxon>Cannabis</taxon>
    </lineage>
</organism>